<reference evidence="10 11" key="1">
    <citation type="submission" date="2018-03" db="EMBL/GenBank/DDBJ databases">
        <title>Genomic Encyclopedia of Archaeal and Bacterial Type Strains, Phase II (KMG-II): from individual species to whole genera.</title>
        <authorList>
            <person name="Goeker M."/>
        </authorList>
    </citation>
    <scope>NUCLEOTIDE SEQUENCE [LARGE SCALE GENOMIC DNA]</scope>
    <source>
        <strain evidence="10 11">DSM 100346</strain>
    </source>
</reference>
<dbReference type="GO" id="GO:0000155">
    <property type="term" value="F:phosphorelay sensor kinase activity"/>
    <property type="evidence" value="ECO:0007669"/>
    <property type="project" value="InterPro"/>
</dbReference>
<feature type="domain" description="PAS" evidence="8">
    <location>
        <begin position="422"/>
        <end position="492"/>
    </location>
</feature>
<dbReference type="InterPro" id="IPR000700">
    <property type="entry name" value="PAS-assoc_C"/>
</dbReference>
<evidence type="ECO:0000256" key="4">
    <source>
        <dbReference type="ARBA" id="ARBA00022679"/>
    </source>
</evidence>
<dbReference type="SUPFAM" id="SSF47384">
    <property type="entry name" value="Homodimeric domain of signal transducing histidine kinase"/>
    <property type="match status" value="1"/>
</dbReference>
<dbReference type="Pfam" id="PF08448">
    <property type="entry name" value="PAS_4"/>
    <property type="match status" value="2"/>
</dbReference>
<comment type="catalytic activity">
    <reaction evidence="1">
        <text>ATP + protein L-histidine = ADP + protein N-phospho-L-histidine.</text>
        <dbReference type="EC" id="2.7.13.3"/>
    </reaction>
</comment>
<dbReference type="InterPro" id="IPR052162">
    <property type="entry name" value="Sensor_kinase/Photoreceptor"/>
</dbReference>
<dbReference type="PROSITE" id="PS50113">
    <property type="entry name" value="PAC"/>
    <property type="match status" value="2"/>
</dbReference>
<proteinExistence type="predicted"/>
<evidence type="ECO:0000256" key="3">
    <source>
        <dbReference type="ARBA" id="ARBA00022553"/>
    </source>
</evidence>
<dbReference type="FunFam" id="3.30.450.20:FF:000099">
    <property type="entry name" value="Sensory box sensor histidine kinase"/>
    <property type="match status" value="1"/>
</dbReference>
<keyword evidence="5" id="KW-0418">Kinase</keyword>
<feature type="domain" description="Histidine kinase" evidence="7">
    <location>
        <begin position="576"/>
        <end position="803"/>
    </location>
</feature>
<protein>
    <recommendedName>
        <fullName evidence="2">histidine kinase</fullName>
        <ecNumber evidence="2">2.7.13.3</ecNumber>
    </recommendedName>
</protein>
<evidence type="ECO:0000256" key="2">
    <source>
        <dbReference type="ARBA" id="ARBA00012438"/>
    </source>
</evidence>
<dbReference type="Gene3D" id="3.30.450.20">
    <property type="entry name" value="PAS domain"/>
    <property type="match status" value="3"/>
</dbReference>
<dbReference type="Pfam" id="PF08447">
    <property type="entry name" value="PAS_3"/>
    <property type="match status" value="1"/>
</dbReference>
<evidence type="ECO:0000313" key="10">
    <source>
        <dbReference type="EMBL" id="PWJ54262.1"/>
    </source>
</evidence>
<dbReference type="InterPro" id="IPR003594">
    <property type="entry name" value="HATPase_dom"/>
</dbReference>
<dbReference type="CDD" id="cd00130">
    <property type="entry name" value="PAS"/>
    <property type="match status" value="2"/>
</dbReference>
<dbReference type="InterPro" id="IPR035965">
    <property type="entry name" value="PAS-like_dom_sf"/>
</dbReference>
<dbReference type="OrthoDB" id="9766459at2"/>
<dbReference type="NCBIfam" id="TIGR00229">
    <property type="entry name" value="sensory_box"/>
    <property type="match status" value="2"/>
</dbReference>
<dbReference type="AlphaFoldDB" id="A0A316A9S7"/>
<keyword evidence="3" id="KW-0597">Phosphoprotein</keyword>
<dbReference type="Pfam" id="PF02518">
    <property type="entry name" value="HATPase_c"/>
    <property type="match status" value="1"/>
</dbReference>
<name>A0A316A9S7_9BACT</name>
<dbReference type="InterPro" id="IPR003661">
    <property type="entry name" value="HisK_dim/P_dom"/>
</dbReference>
<feature type="domain" description="PAC" evidence="9">
    <location>
        <begin position="495"/>
        <end position="547"/>
    </location>
</feature>
<dbReference type="InterPro" id="IPR001610">
    <property type="entry name" value="PAC"/>
</dbReference>
<feature type="coiled-coil region" evidence="6">
    <location>
        <begin position="542"/>
        <end position="569"/>
    </location>
</feature>
<dbReference type="SUPFAM" id="SSF55785">
    <property type="entry name" value="PYP-like sensor domain (PAS domain)"/>
    <property type="match status" value="3"/>
</dbReference>
<keyword evidence="6" id="KW-0175">Coiled coil</keyword>
<dbReference type="RefSeq" id="WP_109677871.1">
    <property type="nucleotide sequence ID" value="NZ_QGDT01000018.1"/>
</dbReference>
<dbReference type="InterPro" id="IPR013655">
    <property type="entry name" value="PAS_fold_3"/>
</dbReference>
<keyword evidence="4" id="KW-0808">Transferase</keyword>
<evidence type="ECO:0000259" key="8">
    <source>
        <dbReference type="PROSITE" id="PS50112"/>
    </source>
</evidence>
<dbReference type="PROSITE" id="PS50112">
    <property type="entry name" value="PAS"/>
    <property type="match status" value="1"/>
</dbReference>
<dbReference type="SMART" id="SM00086">
    <property type="entry name" value="PAC"/>
    <property type="match status" value="3"/>
</dbReference>
<evidence type="ECO:0000313" key="11">
    <source>
        <dbReference type="Proteomes" id="UP000245880"/>
    </source>
</evidence>
<comment type="caution">
    <text evidence="10">The sequence shown here is derived from an EMBL/GenBank/DDBJ whole genome shotgun (WGS) entry which is preliminary data.</text>
</comment>
<dbReference type="SMART" id="SM00388">
    <property type="entry name" value="HisKA"/>
    <property type="match status" value="1"/>
</dbReference>
<dbReference type="Pfam" id="PF00512">
    <property type="entry name" value="HisKA"/>
    <property type="match status" value="1"/>
</dbReference>
<dbReference type="InterPro" id="IPR036890">
    <property type="entry name" value="HATPase_C_sf"/>
</dbReference>
<dbReference type="PANTHER" id="PTHR43304:SF1">
    <property type="entry name" value="PAC DOMAIN-CONTAINING PROTEIN"/>
    <property type="match status" value="1"/>
</dbReference>
<evidence type="ECO:0000256" key="5">
    <source>
        <dbReference type="ARBA" id="ARBA00022777"/>
    </source>
</evidence>
<dbReference type="SMART" id="SM00091">
    <property type="entry name" value="PAS"/>
    <property type="match status" value="3"/>
</dbReference>
<dbReference type="InterPro" id="IPR013656">
    <property type="entry name" value="PAS_4"/>
</dbReference>
<feature type="domain" description="PAC" evidence="9">
    <location>
        <begin position="366"/>
        <end position="421"/>
    </location>
</feature>
<evidence type="ECO:0000259" key="7">
    <source>
        <dbReference type="PROSITE" id="PS50109"/>
    </source>
</evidence>
<dbReference type="PANTHER" id="PTHR43304">
    <property type="entry name" value="PHYTOCHROME-LIKE PROTEIN CPH1"/>
    <property type="match status" value="1"/>
</dbReference>
<dbReference type="Gene3D" id="3.30.565.10">
    <property type="entry name" value="Histidine kinase-like ATPase, C-terminal domain"/>
    <property type="match status" value="1"/>
</dbReference>
<evidence type="ECO:0000256" key="1">
    <source>
        <dbReference type="ARBA" id="ARBA00000085"/>
    </source>
</evidence>
<evidence type="ECO:0000259" key="9">
    <source>
        <dbReference type="PROSITE" id="PS50113"/>
    </source>
</evidence>
<dbReference type="InterPro" id="IPR000014">
    <property type="entry name" value="PAS"/>
</dbReference>
<dbReference type="InterPro" id="IPR036097">
    <property type="entry name" value="HisK_dim/P_sf"/>
</dbReference>
<dbReference type="CDD" id="cd00082">
    <property type="entry name" value="HisKA"/>
    <property type="match status" value="1"/>
</dbReference>
<dbReference type="SUPFAM" id="SSF55874">
    <property type="entry name" value="ATPase domain of HSP90 chaperone/DNA topoisomerase II/histidine kinase"/>
    <property type="match status" value="1"/>
</dbReference>
<dbReference type="Proteomes" id="UP000245880">
    <property type="component" value="Unassembled WGS sequence"/>
</dbReference>
<dbReference type="Gene3D" id="1.10.287.130">
    <property type="match status" value="1"/>
</dbReference>
<dbReference type="InterPro" id="IPR004358">
    <property type="entry name" value="Sig_transdc_His_kin-like_C"/>
</dbReference>
<dbReference type="PRINTS" id="PR00344">
    <property type="entry name" value="BCTRLSENSOR"/>
</dbReference>
<dbReference type="InterPro" id="IPR005467">
    <property type="entry name" value="His_kinase_dom"/>
</dbReference>
<evidence type="ECO:0000256" key="6">
    <source>
        <dbReference type="SAM" id="Coils"/>
    </source>
</evidence>
<dbReference type="PROSITE" id="PS50109">
    <property type="entry name" value="HIS_KIN"/>
    <property type="match status" value="1"/>
</dbReference>
<sequence>MELLGKRFQFLKETGELGKTFLAKDWSSTLLGNPDGWDPSLFQVAITLLESPVPMCIAWGPKYGLLFNDVFWDIFGTGDAEAALGESIDRVFFTQWSSLKPYLDSLYAGNKAPSPYLLESPILEVSAYELLAGPIRGESGGIGGLLCQLQKVSGAQYQESEKRFRATVRQAPIAITILRGPEYIVEMANDAYLNIIEKSEAEFVGRPIFDALPEVKESVEGLFETVYNTGVPYQGVDYAIPLIRNGIRSICYFNFSYHPLFEEDGSISGLIATATEVTDYVKAKHFILESEKKFRDLVMDSPIPMTIVRGEKFQIEMANRAMFSNIWRRTEQQVLGQHLLEIFPELEQQKYPEILNRVYQTGERHQEIESLAYVSGDDGTKKFYLDYEYMPLLAANKTVSGIMITVKDVTERVEARKKIEESEQRFRQVADSAPALIWMTGANRESIFFNKAWFNFTGRSPEQELGSGWEDGVHPYDLAHLLDTYQNAFDKKQAFYVEFRLKRHDGDYRWISDNGVPRFTADGIFQGFIGACMDIHDQKAFSAELEKQVADRTMELQSKNRELERINAELQSFAYISSHDLQEPLRKIQAFASQLREREFDRLSVRGQNAFQRIEGAAHRMQTLIQDLLSYSRTNREERVFESIIFNDLVQEVENELKEEIVQKGAALVVTGASSMEVIVFQFKQLLHNILSNALKFCKADQAPVIHILSEELPYLEINDSALLPSCDYVHICIKDNGIGFEPEFSNRIFEVFQRLHPNSQYYGTGIGLAIVKKIVDNHDGHVRAQSQLGEGAEFHIYIPKLANH</sequence>
<gene>
    <name evidence="10" type="ORF">CLV98_11824</name>
</gene>
<accession>A0A316A9S7</accession>
<dbReference type="SMART" id="SM00387">
    <property type="entry name" value="HATPase_c"/>
    <property type="match status" value="1"/>
</dbReference>
<dbReference type="EC" id="2.7.13.3" evidence="2"/>
<keyword evidence="11" id="KW-1185">Reference proteome</keyword>
<dbReference type="EMBL" id="QGDT01000018">
    <property type="protein sequence ID" value="PWJ54262.1"/>
    <property type="molecule type" value="Genomic_DNA"/>
</dbReference>
<organism evidence="10 11">
    <name type="scientific">Dyadobacter jejuensis</name>
    <dbReference type="NCBI Taxonomy" id="1082580"/>
    <lineage>
        <taxon>Bacteria</taxon>
        <taxon>Pseudomonadati</taxon>
        <taxon>Bacteroidota</taxon>
        <taxon>Cytophagia</taxon>
        <taxon>Cytophagales</taxon>
        <taxon>Spirosomataceae</taxon>
        <taxon>Dyadobacter</taxon>
    </lineage>
</organism>